<dbReference type="STRING" id="1221500.ABE65_012700"/>
<dbReference type="KEGG" id="fpn:ABE65_012700"/>
<evidence type="ECO:0000313" key="4">
    <source>
        <dbReference type="EMBL" id="ANC79394.1"/>
    </source>
</evidence>
<dbReference type="Proteomes" id="UP000076623">
    <property type="component" value="Chromosome"/>
</dbReference>
<keyword evidence="1 4" id="KW-0808">Transferase</keyword>
<dbReference type="InterPro" id="IPR016181">
    <property type="entry name" value="Acyl_CoA_acyltransferase"/>
</dbReference>
<dbReference type="GO" id="GO:0016747">
    <property type="term" value="F:acyltransferase activity, transferring groups other than amino-acyl groups"/>
    <property type="evidence" value="ECO:0007669"/>
    <property type="project" value="InterPro"/>
</dbReference>
<dbReference type="CDD" id="cd04301">
    <property type="entry name" value="NAT_SF"/>
    <property type="match status" value="1"/>
</dbReference>
<sequence length="154" mass="17452">MLVAAPKALVDAPYMLTTIEDLEKLSLENIKKELEYYSTNPNNLKLVAEYENEIAGVIDFKNGNKEKIAHQGSFAMTVLPQFRNLGVGRALLESLISWARNNKTIEKICLEVMEDNQGAIHLYKSLNFVEEGRKAKAVKMDDQYQDLILMALFV</sequence>
<proteinExistence type="predicted"/>
<gene>
    <name evidence="4" type="ORF">ABE65_012700</name>
</gene>
<evidence type="ECO:0000313" key="5">
    <source>
        <dbReference type="Proteomes" id="UP000076623"/>
    </source>
</evidence>
<evidence type="ECO:0000259" key="3">
    <source>
        <dbReference type="PROSITE" id="PS51186"/>
    </source>
</evidence>
<protein>
    <submittedName>
        <fullName evidence="4">Alanine acetyltransferase</fullName>
    </submittedName>
</protein>
<dbReference type="PANTHER" id="PTHR43420">
    <property type="entry name" value="ACETYLTRANSFERASE"/>
    <property type="match status" value="1"/>
</dbReference>
<dbReference type="EMBL" id="CP015378">
    <property type="protein sequence ID" value="ANC79394.1"/>
    <property type="molecule type" value="Genomic_DNA"/>
</dbReference>
<name>A0A160IS62_9BACL</name>
<organism evidence="4 5">
    <name type="scientific">Fictibacillus phosphorivorans</name>
    <dbReference type="NCBI Taxonomy" id="1221500"/>
    <lineage>
        <taxon>Bacteria</taxon>
        <taxon>Bacillati</taxon>
        <taxon>Bacillota</taxon>
        <taxon>Bacilli</taxon>
        <taxon>Bacillales</taxon>
        <taxon>Fictibacillaceae</taxon>
        <taxon>Fictibacillus</taxon>
    </lineage>
</organism>
<reference evidence="4 5" key="1">
    <citation type="submission" date="2016-04" db="EMBL/GenBank/DDBJ databases">
        <title>Complete genome sequence of Fictibacillus phosphorivorans G25-29, a strain toxic to nematodes.</title>
        <authorList>
            <person name="Zheng Z."/>
        </authorList>
    </citation>
    <scope>NUCLEOTIDE SEQUENCE [LARGE SCALE GENOMIC DNA]</scope>
    <source>
        <strain evidence="4 5">G25-29</strain>
    </source>
</reference>
<dbReference type="Pfam" id="PF00583">
    <property type="entry name" value="Acetyltransf_1"/>
    <property type="match status" value="1"/>
</dbReference>
<evidence type="ECO:0000256" key="1">
    <source>
        <dbReference type="ARBA" id="ARBA00022679"/>
    </source>
</evidence>
<evidence type="ECO:0000256" key="2">
    <source>
        <dbReference type="ARBA" id="ARBA00023315"/>
    </source>
</evidence>
<dbReference type="PROSITE" id="PS51186">
    <property type="entry name" value="GNAT"/>
    <property type="match status" value="1"/>
</dbReference>
<dbReference type="AlphaFoldDB" id="A0A160IS62"/>
<dbReference type="InterPro" id="IPR000182">
    <property type="entry name" value="GNAT_dom"/>
</dbReference>
<dbReference type="InterPro" id="IPR050680">
    <property type="entry name" value="YpeA/RimI_acetyltransf"/>
</dbReference>
<dbReference type="SUPFAM" id="SSF55729">
    <property type="entry name" value="Acyl-CoA N-acyltransferases (Nat)"/>
    <property type="match status" value="1"/>
</dbReference>
<accession>A0A160IS62</accession>
<keyword evidence="2" id="KW-0012">Acyltransferase</keyword>
<feature type="domain" description="N-acetyltransferase" evidence="3">
    <location>
        <begin position="7"/>
        <end position="154"/>
    </location>
</feature>
<keyword evidence="5" id="KW-1185">Reference proteome</keyword>
<dbReference type="RefSeq" id="WP_066400141.1">
    <property type="nucleotide sequence ID" value="NZ_CP015378.1"/>
</dbReference>
<dbReference type="Gene3D" id="3.40.630.30">
    <property type="match status" value="1"/>
</dbReference>